<accession>D1C0R8</accession>
<dbReference type="EMBL" id="CP001822">
    <property type="protein sequence ID" value="ACZ32384.1"/>
    <property type="molecule type" value="Genomic_DNA"/>
</dbReference>
<dbReference type="InterPro" id="IPR003356">
    <property type="entry name" value="DNA_methylase_A-5"/>
</dbReference>
<dbReference type="RefSeq" id="WP_012880124.1">
    <property type="nucleotide sequence ID" value="NC_013531.1"/>
</dbReference>
<feature type="domain" description="DNA methylase adenine-specific" evidence="2">
    <location>
        <begin position="118"/>
        <end position="214"/>
    </location>
</feature>
<name>D1C0R8_XYLCX</name>
<dbReference type="OrthoDB" id="9784823at2"/>
<keyword evidence="4" id="KW-1185">Reference proteome</keyword>
<dbReference type="GO" id="GO:0003677">
    <property type="term" value="F:DNA binding"/>
    <property type="evidence" value="ECO:0007669"/>
    <property type="project" value="InterPro"/>
</dbReference>
<keyword evidence="3" id="KW-0808">Transferase</keyword>
<proteinExistence type="predicted"/>
<dbReference type="Gene3D" id="3.40.50.150">
    <property type="entry name" value="Vaccinia Virus protein VP39"/>
    <property type="match status" value="1"/>
</dbReference>
<dbReference type="PANTHER" id="PTHR42998">
    <property type="entry name" value="TYPE I RESTRICTION ENZYME HINDVIIP M PROTEIN-RELATED"/>
    <property type="match status" value="1"/>
</dbReference>
<keyword evidence="1" id="KW-0472">Membrane</keyword>
<keyword evidence="3" id="KW-0489">Methyltransferase</keyword>
<dbReference type="Pfam" id="PF02384">
    <property type="entry name" value="N6_Mtase"/>
    <property type="match status" value="1"/>
</dbReference>
<evidence type="ECO:0000256" key="1">
    <source>
        <dbReference type="SAM" id="Phobius"/>
    </source>
</evidence>
<evidence type="ECO:0000313" key="4">
    <source>
        <dbReference type="Proteomes" id="UP000002255"/>
    </source>
</evidence>
<dbReference type="InterPro" id="IPR052916">
    <property type="entry name" value="Type-I_RE_MTase_Subunit"/>
</dbReference>
<dbReference type="Proteomes" id="UP000002255">
    <property type="component" value="Plasmid pXCEL01"/>
</dbReference>
<dbReference type="GO" id="GO:0008170">
    <property type="term" value="F:N-methyltransferase activity"/>
    <property type="evidence" value="ECO:0007669"/>
    <property type="project" value="InterPro"/>
</dbReference>
<evidence type="ECO:0000259" key="2">
    <source>
        <dbReference type="Pfam" id="PF02384"/>
    </source>
</evidence>
<dbReference type="HOGENOM" id="CLU_1102442_0_0_11"/>
<dbReference type="AlphaFoldDB" id="D1C0R8"/>
<keyword evidence="3" id="KW-0614">Plasmid</keyword>
<reference evidence="3 4" key="1">
    <citation type="journal article" date="2010" name="Stand. Genomic Sci.">
        <title>Complete genome sequence of Xylanimonas cellulosilytica type strain (XIL07).</title>
        <authorList>
            <person name="Foster B."/>
            <person name="Pukall R."/>
            <person name="Abt B."/>
            <person name="Nolan M."/>
            <person name="Glavina Del Rio T."/>
            <person name="Chen F."/>
            <person name="Lucas S."/>
            <person name="Tice H."/>
            <person name="Pitluck S."/>
            <person name="Cheng J.-F."/>
            <person name="Chertkov O."/>
            <person name="Brettin T."/>
            <person name="Han C."/>
            <person name="Detter J.C."/>
            <person name="Bruce D."/>
            <person name="Goodwin L."/>
            <person name="Ivanova N."/>
            <person name="Mavromatis K."/>
            <person name="Pati A."/>
            <person name="Mikhailova N."/>
            <person name="Chen A."/>
            <person name="Palaniappan K."/>
            <person name="Land M."/>
            <person name="Hauser L."/>
            <person name="Chang Y.-J."/>
            <person name="Jeffries C.D."/>
            <person name="Chain P."/>
            <person name="Rohde M."/>
            <person name="Goeker M."/>
            <person name="Bristow J."/>
            <person name="Eisen J.A."/>
            <person name="Markowitz V."/>
            <person name="Hugenholtz P."/>
            <person name="Kyrpides N.C."/>
            <person name="Klenk H.-P."/>
            <person name="Lapidus A."/>
        </authorList>
    </citation>
    <scope>NUCLEOTIDE SEQUENCE [LARGE SCALE GENOMIC DNA]</scope>
    <source>
        <strain evidence="4">DSM 15894 / CECT 5975 / LMG 20990 / XIL07</strain>
        <plasmid evidence="4">Plasmid pXCEL01</plasmid>
    </source>
</reference>
<dbReference type="GO" id="GO:0032259">
    <property type="term" value="P:methylation"/>
    <property type="evidence" value="ECO:0007669"/>
    <property type="project" value="UniProtKB-KW"/>
</dbReference>
<dbReference type="eggNOG" id="COG0286">
    <property type="taxonomic scope" value="Bacteria"/>
</dbReference>
<keyword evidence="1" id="KW-1133">Transmembrane helix</keyword>
<dbReference type="PANTHER" id="PTHR42998:SF1">
    <property type="entry name" value="TYPE I RESTRICTION ENZYME HINDI METHYLASE SUBUNIT"/>
    <property type="match status" value="1"/>
</dbReference>
<dbReference type="InterPro" id="IPR029063">
    <property type="entry name" value="SAM-dependent_MTases_sf"/>
</dbReference>
<keyword evidence="1" id="KW-0812">Transmembrane</keyword>
<gene>
    <name evidence="3" type="ORF">Xcel_3385</name>
</gene>
<dbReference type="PRINTS" id="PR00507">
    <property type="entry name" value="N12N6MTFRASE"/>
</dbReference>
<sequence length="252" mass="25862">MGHERLAKSLHQATARYGASGYLIALTALATANVLLGAPTSLLAPTLRRLAEPERVVGLTRGLWEATTGHFGYLAGRVDAISGWLETAGEHEVRALAACFEVLAGVELHASFDEAGGDLLGPVYMSLRGLSSQQAAGAFYTPPDLSVLIGAMTMPREGAHVMEPCCGAGGMVLGVVKAMRQAGADPDTCTWVLNDLDPVAVALAGVNLAAHGLSRVVLCVGDGLLLGTGLDGDPLEAAAAAPGSQTRPRRAS</sequence>
<evidence type="ECO:0000313" key="3">
    <source>
        <dbReference type="EMBL" id="ACZ32384.1"/>
    </source>
</evidence>
<feature type="transmembrane region" description="Helical" evidence="1">
    <location>
        <begin position="21"/>
        <end position="44"/>
    </location>
</feature>
<dbReference type="SUPFAM" id="SSF53335">
    <property type="entry name" value="S-adenosyl-L-methionine-dependent methyltransferases"/>
    <property type="match status" value="1"/>
</dbReference>
<dbReference type="KEGG" id="xce:Xcel_3385"/>
<dbReference type="REBASE" id="22999">
    <property type="entry name" value="M.Xce15894ORF3385P"/>
</dbReference>
<protein>
    <submittedName>
        <fullName evidence="3">Type I restriction-modification system methyltransferase subunit-like protein</fullName>
    </submittedName>
</protein>
<geneLocation type="plasmid" evidence="3 4">
    <name>pXCEL01</name>
</geneLocation>
<organism evidence="3 4">
    <name type="scientific">Xylanimonas cellulosilytica (strain DSM 15894 / JCM 12276 / CECT 5975 / KCTC 9989 / LMG 20990 / NBRC 107835 / XIL07)</name>
    <dbReference type="NCBI Taxonomy" id="446471"/>
    <lineage>
        <taxon>Bacteria</taxon>
        <taxon>Bacillati</taxon>
        <taxon>Actinomycetota</taxon>
        <taxon>Actinomycetes</taxon>
        <taxon>Micrococcales</taxon>
        <taxon>Promicromonosporaceae</taxon>
        <taxon>Xylanimonas</taxon>
    </lineage>
</organism>